<protein>
    <submittedName>
        <fullName evidence="1">Uncharacterized protein</fullName>
    </submittedName>
</protein>
<sequence length="26" mass="3210">MRKSHTFCYLIFHTLDIKFINILILE</sequence>
<accession>A0A0E9VP09</accession>
<reference evidence="1" key="1">
    <citation type="submission" date="2014-11" db="EMBL/GenBank/DDBJ databases">
        <authorList>
            <person name="Amaro Gonzalez C."/>
        </authorList>
    </citation>
    <scope>NUCLEOTIDE SEQUENCE</scope>
</reference>
<dbReference type="EMBL" id="GBXM01028713">
    <property type="protein sequence ID" value="JAH79864.1"/>
    <property type="molecule type" value="Transcribed_RNA"/>
</dbReference>
<reference evidence="1" key="2">
    <citation type="journal article" date="2015" name="Fish Shellfish Immunol.">
        <title>Early steps in the European eel (Anguilla anguilla)-Vibrio vulnificus interaction in the gills: Role of the RtxA13 toxin.</title>
        <authorList>
            <person name="Callol A."/>
            <person name="Pajuelo D."/>
            <person name="Ebbesson L."/>
            <person name="Teles M."/>
            <person name="MacKenzie S."/>
            <person name="Amaro C."/>
        </authorList>
    </citation>
    <scope>NUCLEOTIDE SEQUENCE</scope>
</reference>
<name>A0A0E9VP09_ANGAN</name>
<organism evidence="1">
    <name type="scientific">Anguilla anguilla</name>
    <name type="common">European freshwater eel</name>
    <name type="synonym">Muraena anguilla</name>
    <dbReference type="NCBI Taxonomy" id="7936"/>
    <lineage>
        <taxon>Eukaryota</taxon>
        <taxon>Metazoa</taxon>
        <taxon>Chordata</taxon>
        <taxon>Craniata</taxon>
        <taxon>Vertebrata</taxon>
        <taxon>Euteleostomi</taxon>
        <taxon>Actinopterygii</taxon>
        <taxon>Neopterygii</taxon>
        <taxon>Teleostei</taxon>
        <taxon>Anguilliformes</taxon>
        <taxon>Anguillidae</taxon>
        <taxon>Anguilla</taxon>
    </lineage>
</organism>
<dbReference type="AlphaFoldDB" id="A0A0E9VP09"/>
<proteinExistence type="predicted"/>
<evidence type="ECO:0000313" key="1">
    <source>
        <dbReference type="EMBL" id="JAH79864.1"/>
    </source>
</evidence>